<dbReference type="InterPro" id="IPR011057">
    <property type="entry name" value="Mss4-like_sf"/>
</dbReference>
<comment type="similarity">
    <text evidence="1">Belongs to the Gfa family.</text>
</comment>
<accession>A0ABZ2I1Q7</accession>
<dbReference type="RefSeq" id="WP_338607255.1">
    <property type="nucleotide sequence ID" value="NZ_CP146275.1"/>
</dbReference>
<dbReference type="PROSITE" id="PS51891">
    <property type="entry name" value="CENP_V_GFA"/>
    <property type="match status" value="1"/>
</dbReference>
<evidence type="ECO:0000256" key="4">
    <source>
        <dbReference type="ARBA" id="ARBA00023239"/>
    </source>
</evidence>
<gene>
    <name evidence="6" type="ORF">V6617_12320</name>
</gene>
<evidence type="ECO:0000313" key="6">
    <source>
        <dbReference type="EMBL" id="WWT31793.1"/>
    </source>
</evidence>
<dbReference type="SUPFAM" id="SSF51316">
    <property type="entry name" value="Mss4-like"/>
    <property type="match status" value="1"/>
</dbReference>
<protein>
    <submittedName>
        <fullName evidence="6">GFA family protein</fullName>
    </submittedName>
</protein>
<feature type="domain" description="CENP-V/GFA" evidence="5">
    <location>
        <begin position="5"/>
        <end position="105"/>
    </location>
</feature>
<evidence type="ECO:0000313" key="7">
    <source>
        <dbReference type="Proteomes" id="UP001369958"/>
    </source>
</evidence>
<dbReference type="Pfam" id="PF04828">
    <property type="entry name" value="GFA"/>
    <property type="match status" value="1"/>
</dbReference>
<evidence type="ECO:0000259" key="5">
    <source>
        <dbReference type="PROSITE" id="PS51891"/>
    </source>
</evidence>
<dbReference type="InterPro" id="IPR006913">
    <property type="entry name" value="CENP-V/GFA"/>
</dbReference>
<dbReference type="EMBL" id="CP146275">
    <property type="protein sequence ID" value="WWT31793.1"/>
    <property type="molecule type" value="Genomic_DNA"/>
</dbReference>
<sequence length="155" mass="16870">MSQVRTGGCQCGAIRFRVTGPVIDTSICHCRMCQKATGGLFGAYVAVENTFLEWTRGEPSRFQSSSVAKRGFCPSCGAPLTFEWTENRTALAIGCFDVPEDFAFDVAYASEKMHPTISGLPLVPASPLADTPEAESAYASMKSFQHPDHDTDHWP</sequence>
<keyword evidence="4" id="KW-0456">Lyase</keyword>
<evidence type="ECO:0000256" key="2">
    <source>
        <dbReference type="ARBA" id="ARBA00022723"/>
    </source>
</evidence>
<dbReference type="PANTHER" id="PTHR33337:SF40">
    <property type="entry name" value="CENP-V_GFA DOMAIN-CONTAINING PROTEIN-RELATED"/>
    <property type="match status" value="1"/>
</dbReference>
<name>A0ABZ2I1Q7_9HYPH</name>
<evidence type="ECO:0000256" key="3">
    <source>
        <dbReference type="ARBA" id="ARBA00022833"/>
    </source>
</evidence>
<dbReference type="Gene3D" id="3.90.1590.10">
    <property type="entry name" value="glutathione-dependent formaldehyde- activating enzyme (gfa)"/>
    <property type="match status" value="1"/>
</dbReference>
<proteinExistence type="inferred from homology"/>
<dbReference type="PANTHER" id="PTHR33337">
    <property type="entry name" value="GFA DOMAIN-CONTAINING PROTEIN"/>
    <property type="match status" value="1"/>
</dbReference>
<organism evidence="6 7">
    <name type="scientific">Pelagibacterium nitratireducens</name>
    <dbReference type="NCBI Taxonomy" id="1046114"/>
    <lineage>
        <taxon>Bacteria</taxon>
        <taxon>Pseudomonadati</taxon>
        <taxon>Pseudomonadota</taxon>
        <taxon>Alphaproteobacteria</taxon>
        <taxon>Hyphomicrobiales</taxon>
        <taxon>Devosiaceae</taxon>
        <taxon>Pelagibacterium</taxon>
    </lineage>
</organism>
<reference evidence="6 7" key="1">
    <citation type="submission" date="2024-02" db="EMBL/GenBank/DDBJ databases">
        <title>Complete genome sequence of Pelagibacterium nitratireducens ZH15.</title>
        <authorList>
            <person name="Zhao L.H."/>
        </authorList>
    </citation>
    <scope>NUCLEOTIDE SEQUENCE [LARGE SCALE GENOMIC DNA]</scope>
    <source>
        <strain evidence="6 7">ZH15</strain>
    </source>
</reference>
<keyword evidence="7" id="KW-1185">Reference proteome</keyword>
<keyword evidence="2" id="KW-0479">Metal-binding</keyword>
<keyword evidence="3" id="KW-0862">Zinc</keyword>
<dbReference type="Proteomes" id="UP001369958">
    <property type="component" value="Chromosome"/>
</dbReference>
<evidence type="ECO:0000256" key="1">
    <source>
        <dbReference type="ARBA" id="ARBA00005495"/>
    </source>
</evidence>